<reference evidence="2" key="2">
    <citation type="journal article" date="2015" name="Data Brief">
        <title>Shoot transcriptome of the giant reed, Arundo donax.</title>
        <authorList>
            <person name="Barrero R.A."/>
            <person name="Guerrero F.D."/>
            <person name="Moolhuijzen P."/>
            <person name="Goolsby J.A."/>
            <person name="Tidwell J."/>
            <person name="Bellgard S.E."/>
            <person name="Bellgard M.I."/>
        </authorList>
    </citation>
    <scope>NUCLEOTIDE SEQUENCE</scope>
    <source>
        <tissue evidence="2">Shoot tissue taken approximately 20 cm above the soil surface</tissue>
    </source>
</reference>
<evidence type="ECO:0000313" key="2">
    <source>
        <dbReference type="EMBL" id="JAD44412.1"/>
    </source>
</evidence>
<dbReference type="EMBL" id="GBRH01253483">
    <property type="protein sequence ID" value="JAD44412.1"/>
    <property type="molecule type" value="Transcribed_RNA"/>
</dbReference>
<protein>
    <submittedName>
        <fullName evidence="2">Uncharacterized protein</fullName>
    </submittedName>
</protein>
<name>A0A0A9ABI1_ARUDO</name>
<dbReference type="AlphaFoldDB" id="A0A0A9ABI1"/>
<proteinExistence type="predicted"/>
<organism evidence="2">
    <name type="scientific">Arundo donax</name>
    <name type="common">Giant reed</name>
    <name type="synonym">Donax arundinaceus</name>
    <dbReference type="NCBI Taxonomy" id="35708"/>
    <lineage>
        <taxon>Eukaryota</taxon>
        <taxon>Viridiplantae</taxon>
        <taxon>Streptophyta</taxon>
        <taxon>Embryophyta</taxon>
        <taxon>Tracheophyta</taxon>
        <taxon>Spermatophyta</taxon>
        <taxon>Magnoliopsida</taxon>
        <taxon>Liliopsida</taxon>
        <taxon>Poales</taxon>
        <taxon>Poaceae</taxon>
        <taxon>PACMAD clade</taxon>
        <taxon>Arundinoideae</taxon>
        <taxon>Arundineae</taxon>
        <taxon>Arundo</taxon>
    </lineage>
</organism>
<sequence>MPEATPSASSKPMATNRRLGSASMSQDTTPARCLAYRIEKYTATYPKVVSWARKKGYALSGTRASL</sequence>
<feature type="compositionally biased region" description="Polar residues" evidence="1">
    <location>
        <begin position="1"/>
        <end position="13"/>
    </location>
</feature>
<reference evidence="2" key="1">
    <citation type="submission" date="2014-09" db="EMBL/GenBank/DDBJ databases">
        <authorList>
            <person name="Magalhaes I.L.F."/>
            <person name="Oliveira U."/>
            <person name="Santos F.R."/>
            <person name="Vidigal T.H.D.A."/>
            <person name="Brescovit A.D."/>
            <person name="Santos A.J."/>
        </authorList>
    </citation>
    <scope>NUCLEOTIDE SEQUENCE</scope>
    <source>
        <tissue evidence="2">Shoot tissue taken approximately 20 cm above the soil surface</tissue>
    </source>
</reference>
<accession>A0A0A9ABI1</accession>
<evidence type="ECO:0000256" key="1">
    <source>
        <dbReference type="SAM" id="MobiDB-lite"/>
    </source>
</evidence>
<feature type="region of interest" description="Disordered" evidence="1">
    <location>
        <begin position="1"/>
        <end position="28"/>
    </location>
</feature>